<dbReference type="AlphaFoldDB" id="A0A0G1I8Z8"/>
<dbReference type="Pfam" id="PF01797">
    <property type="entry name" value="Y1_Tnp"/>
    <property type="match status" value="1"/>
</dbReference>
<dbReference type="Proteomes" id="UP000033977">
    <property type="component" value="Unassembled WGS sequence"/>
</dbReference>
<proteinExistence type="predicted"/>
<organism evidence="2 3">
    <name type="scientific">Candidatus Giovannonibacteria bacterium GW2011_GWB1_44_23</name>
    <dbReference type="NCBI Taxonomy" id="1618652"/>
    <lineage>
        <taxon>Bacteria</taxon>
        <taxon>Candidatus Giovannoniibacteriota</taxon>
    </lineage>
</organism>
<dbReference type="InterPro" id="IPR036515">
    <property type="entry name" value="Transposase_17_sf"/>
</dbReference>
<accession>A0A0G1I8Z8</accession>
<sequence>MPRARLAEGEYFHVFNRGVEKRLIFHDDYDRWRFLTLLIVLQGDVVFPQIGRVVKLVKHWMFDGEEFRDIFKRQYVEVVAFCLMPNHFHLILHEIKKGGISKFMQRLLNAYTKYFNTKYSRTGHLFGGKFQSVHVDSNAYLNYLSAYIHLNPRELKGWYRKEIKYHWSSFQDFAVHNRFGKFLNPSIILGQFNKKEYKIFVEETPIKEIEENVDDKSLFN</sequence>
<feature type="domain" description="Transposase IS200-like" evidence="1">
    <location>
        <begin position="7"/>
        <end position="151"/>
    </location>
</feature>
<dbReference type="SMART" id="SM01321">
    <property type="entry name" value="Y1_Tnp"/>
    <property type="match status" value="1"/>
</dbReference>
<evidence type="ECO:0000313" key="2">
    <source>
        <dbReference type="EMBL" id="KKT55710.1"/>
    </source>
</evidence>
<name>A0A0G1I8Z8_9BACT</name>
<dbReference type="PANTHER" id="PTHR34322:SF2">
    <property type="entry name" value="TRANSPOSASE IS200-LIKE DOMAIN-CONTAINING PROTEIN"/>
    <property type="match status" value="1"/>
</dbReference>
<dbReference type="Gene3D" id="3.30.70.1290">
    <property type="entry name" value="Transposase IS200-like"/>
    <property type="match status" value="1"/>
</dbReference>
<dbReference type="InterPro" id="IPR002686">
    <property type="entry name" value="Transposase_17"/>
</dbReference>
<protein>
    <submittedName>
        <fullName evidence="2">Transposase</fullName>
    </submittedName>
</protein>
<reference evidence="2 3" key="1">
    <citation type="journal article" date="2015" name="Nature">
        <title>rRNA introns, odd ribosomes, and small enigmatic genomes across a large radiation of phyla.</title>
        <authorList>
            <person name="Brown C.T."/>
            <person name="Hug L.A."/>
            <person name="Thomas B.C."/>
            <person name="Sharon I."/>
            <person name="Castelle C.J."/>
            <person name="Singh A."/>
            <person name="Wilkins M.J."/>
            <person name="Williams K.H."/>
            <person name="Banfield J.F."/>
        </authorList>
    </citation>
    <scope>NUCLEOTIDE SEQUENCE [LARGE SCALE GENOMIC DNA]</scope>
</reference>
<dbReference type="GO" id="GO:0006313">
    <property type="term" value="P:DNA transposition"/>
    <property type="evidence" value="ECO:0007669"/>
    <property type="project" value="InterPro"/>
</dbReference>
<evidence type="ECO:0000259" key="1">
    <source>
        <dbReference type="SMART" id="SM01321"/>
    </source>
</evidence>
<comment type="caution">
    <text evidence="2">The sequence shown here is derived from an EMBL/GenBank/DDBJ whole genome shotgun (WGS) entry which is preliminary data.</text>
</comment>
<dbReference type="GO" id="GO:0003677">
    <property type="term" value="F:DNA binding"/>
    <property type="evidence" value="ECO:0007669"/>
    <property type="project" value="InterPro"/>
</dbReference>
<dbReference type="SUPFAM" id="SSF143422">
    <property type="entry name" value="Transposase IS200-like"/>
    <property type="match status" value="1"/>
</dbReference>
<dbReference type="EMBL" id="LCIN01000020">
    <property type="protein sequence ID" value="KKT55710.1"/>
    <property type="molecule type" value="Genomic_DNA"/>
</dbReference>
<evidence type="ECO:0000313" key="3">
    <source>
        <dbReference type="Proteomes" id="UP000033977"/>
    </source>
</evidence>
<dbReference type="GO" id="GO:0004803">
    <property type="term" value="F:transposase activity"/>
    <property type="evidence" value="ECO:0007669"/>
    <property type="project" value="InterPro"/>
</dbReference>
<gene>
    <name evidence="2" type="ORF">UW49_C0020G0003</name>
</gene>
<dbReference type="PANTHER" id="PTHR34322">
    <property type="entry name" value="TRANSPOSASE, Y1_TNP DOMAIN-CONTAINING"/>
    <property type="match status" value="1"/>
</dbReference>